<proteinExistence type="predicted"/>
<keyword evidence="2" id="KW-0238">DNA-binding</keyword>
<comment type="caution">
    <text evidence="5">The sequence shown here is derived from an EMBL/GenBank/DDBJ whole genome shotgun (WGS) entry which is preliminary data.</text>
</comment>
<keyword evidence="6" id="KW-1185">Reference proteome</keyword>
<dbReference type="PRINTS" id="PR00035">
    <property type="entry name" value="HTHGNTR"/>
</dbReference>
<dbReference type="InterPro" id="IPR036388">
    <property type="entry name" value="WH-like_DNA-bd_sf"/>
</dbReference>
<evidence type="ECO:0000256" key="3">
    <source>
        <dbReference type="ARBA" id="ARBA00023163"/>
    </source>
</evidence>
<dbReference type="AlphaFoldDB" id="A0A2R5ET41"/>
<evidence type="ECO:0000259" key="4">
    <source>
        <dbReference type="PROSITE" id="PS50949"/>
    </source>
</evidence>
<dbReference type="Pfam" id="PF13377">
    <property type="entry name" value="Peripla_BP_3"/>
    <property type="match status" value="1"/>
</dbReference>
<feature type="domain" description="HTH gntR-type" evidence="4">
    <location>
        <begin position="8"/>
        <end position="76"/>
    </location>
</feature>
<evidence type="ECO:0000313" key="5">
    <source>
        <dbReference type="EMBL" id="GBG06571.1"/>
    </source>
</evidence>
<dbReference type="FunFam" id="1.10.10.10:FF:000079">
    <property type="entry name" value="GntR family transcriptional regulator"/>
    <property type="match status" value="1"/>
</dbReference>
<dbReference type="PANTHER" id="PTHR30146:SF109">
    <property type="entry name" value="HTH-TYPE TRANSCRIPTIONAL REGULATOR GALS"/>
    <property type="match status" value="1"/>
</dbReference>
<dbReference type="GO" id="GO:0000976">
    <property type="term" value="F:transcription cis-regulatory region binding"/>
    <property type="evidence" value="ECO:0007669"/>
    <property type="project" value="TreeGrafter"/>
</dbReference>
<dbReference type="CDD" id="cd06267">
    <property type="entry name" value="PBP1_LacI_sugar_binding-like"/>
    <property type="match status" value="1"/>
</dbReference>
<dbReference type="PANTHER" id="PTHR30146">
    <property type="entry name" value="LACI-RELATED TRANSCRIPTIONAL REPRESSOR"/>
    <property type="match status" value="1"/>
</dbReference>
<evidence type="ECO:0000256" key="2">
    <source>
        <dbReference type="ARBA" id="ARBA00023125"/>
    </source>
</evidence>
<dbReference type="InterPro" id="IPR036390">
    <property type="entry name" value="WH_DNA-bd_sf"/>
</dbReference>
<dbReference type="Gene3D" id="1.10.10.10">
    <property type="entry name" value="Winged helix-like DNA-binding domain superfamily/Winged helix DNA-binding domain"/>
    <property type="match status" value="1"/>
</dbReference>
<evidence type="ECO:0000256" key="1">
    <source>
        <dbReference type="ARBA" id="ARBA00023015"/>
    </source>
</evidence>
<dbReference type="Proteomes" id="UP000245202">
    <property type="component" value="Unassembled WGS sequence"/>
</dbReference>
<dbReference type="SUPFAM" id="SSF53822">
    <property type="entry name" value="Periplasmic binding protein-like I"/>
    <property type="match status" value="1"/>
</dbReference>
<dbReference type="SUPFAM" id="SSF46785">
    <property type="entry name" value="Winged helix' DNA-binding domain"/>
    <property type="match status" value="1"/>
</dbReference>
<keyword evidence="3" id="KW-0804">Transcription</keyword>
<dbReference type="GO" id="GO:0003700">
    <property type="term" value="F:DNA-binding transcription factor activity"/>
    <property type="evidence" value="ECO:0007669"/>
    <property type="project" value="InterPro"/>
</dbReference>
<dbReference type="RefSeq" id="WP_108991841.1">
    <property type="nucleotide sequence ID" value="NZ_BDQX01000051.1"/>
</dbReference>
<dbReference type="EMBL" id="BDQX01000051">
    <property type="protein sequence ID" value="GBG06571.1"/>
    <property type="molecule type" value="Genomic_DNA"/>
</dbReference>
<dbReference type="InterPro" id="IPR046335">
    <property type="entry name" value="LacI/GalR-like_sensor"/>
</dbReference>
<dbReference type="InterPro" id="IPR028082">
    <property type="entry name" value="Peripla_BP_I"/>
</dbReference>
<dbReference type="SMART" id="SM00345">
    <property type="entry name" value="HTH_GNTR"/>
    <property type="match status" value="1"/>
</dbReference>
<gene>
    <name evidence="5" type="ORF">PAT3040_01098</name>
</gene>
<dbReference type="Gene3D" id="3.40.50.2300">
    <property type="match status" value="2"/>
</dbReference>
<name>A0A2R5ET41_9BACL</name>
<dbReference type="CDD" id="cd07377">
    <property type="entry name" value="WHTH_GntR"/>
    <property type="match status" value="1"/>
</dbReference>
<dbReference type="Pfam" id="PF00392">
    <property type="entry name" value="GntR"/>
    <property type="match status" value="1"/>
</dbReference>
<reference evidence="5 6" key="1">
    <citation type="submission" date="2017-08" db="EMBL/GenBank/DDBJ databases">
        <title>Substantial Increase in Enzyme Production by Combined Drug-Resistance Mutations in Paenibacillus agaridevorans.</title>
        <authorList>
            <person name="Tanaka Y."/>
            <person name="Funane K."/>
            <person name="Hosaka T."/>
            <person name="Shiwa Y."/>
            <person name="Fujita N."/>
            <person name="Miyazaki T."/>
            <person name="Yoshikawa H."/>
            <person name="Murakami K."/>
            <person name="Kasahara K."/>
            <person name="Inaoka T."/>
            <person name="Hiraga Y."/>
            <person name="Ochi K."/>
        </authorList>
    </citation>
    <scope>NUCLEOTIDE SEQUENCE [LARGE SCALE GENOMIC DNA]</scope>
    <source>
        <strain evidence="5 6">T-3040</strain>
    </source>
</reference>
<organism evidence="5 6">
    <name type="scientific">Paenibacillus agaridevorans</name>
    <dbReference type="NCBI Taxonomy" id="171404"/>
    <lineage>
        <taxon>Bacteria</taxon>
        <taxon>Bacillati</taxon>
        <taxon>Bacillota</taxon>
        <taxon>Bacilli</taxon>
        <taxon>Bacillales</taxon>
        <taxon>Paenibacillaceae</taxon>
        <taxon>Paenibacillus</taxon>
    </lineage>
</organism>
<dbReference type="InterPro" id="IPR000524">
    <property type="entry name" value="Tscrpt_reg_HTH_GntR"/>
</dbReference>
<accession>A0A2R5ET41</accession>
<protein>
    <submittedName>
        <fullName evidence="5">GntR family transcriptional regulator</fullName>
    </submittedName>
</protein>
<sequence>MSRNGKSMPMYAQIREYLLDGIEGGTWSGEEKLPSENELAEKFGVSRITIKKALDGLVEEGIVYRIQGKGSFVSENGKPRLYASDRLQHRKSFVWLLMPRVNNLFTSSILRGVERTLDEAGCKLMFSSTDDSPEKEKELLAEASELGVSGVIVYPAVGEAYNEDILRMALSPFPVVIIDRYLRGVETNCVCTDNVQSSYEAVKYLLELGHRSIAFVSSPVEGTTSLEDRLTGYEKALSEHLIPVDRSLIVEPFDEEKMERLLKEQPRITAVFACNNDIGLRVIKAAERAGRNIPERLSVLFFDDFENSEWFRIPPSCVVQQPEAIGREAASMMLRLIDNPGTPRQRVSLPAKLVVRESTSAPPGTTKTTV</sequence>
<keyword evidence="1" id="KW-0805">Transcription regulation</keyword>
<dbReference type="PROSITE" id="PS50949">
    <property type="entry name" value="HTH_GNTR"/>
    <property type="match status" value="1"/>
</dbReference>
<evidence type="ECO:0000313" key="6">
    <source>
        <dbReference type="Proteomes" id="UP000245202"/>
    </source>
</evidence>